<gene>
    <name evidence="2" type="ORF">ISN45_Aa05g005690</name>
</gene>
<evidence type="ECO:0000313" key="3">
    <source>
        <dbReference type="Proteomes" id="UP000694240"/>
    </source>
</evidence>
<proteinExistence type="predicted"/>
<dbReference type="PANTHER" id="PTHR47481">
    <property type="match status" value="1"/>
</dbReference>
<dbReference type="EMBL" id="JAEFBK010000010">
    <property type="protein sequence ID" value="KAG7558955.1"/>
    <property type="molecule type" value="Genomic_DNA"/>
</dbReference>
<sequence>MTKPTMQAMISADMKRHINALLDGYELAGYLDCSTAPPPAMITTNNITTANPDFAFWKRQDKLLYSAVIGTITASVQSLLSRADTSAEIWSTLASTYSQPSRGHIRILKLQVEQWTKGSRTIDEYIQGHITRLDQLAALGKPLEHDKQIEAILKGLSEEYKPIVDQIACRDTPPMIPDLHERFRNHKVRLLSAPNMATPSPFPASANAVQHHNNNHRYNNSNNNNNYDRRYNNNDNNNSN</sequence>
<dbReference type="AlphaFoldDB" id="A0A8T1ZKH2"/>
<feature type="compositionally biased region" description="Low complexity" evidence="1">
    <location>
        <begin position="216"/>
        <end position="226"/>
    </location>
</feature>
<reference evidence="2 3" key="1">
    <citation type="submission" date="2020-12" db="EMBL/GenBank/DDBJ databases">
        <title>Concerted genomic and epigenomic changes stabilize Arabidopsis allopolyploids.</title>
        <authorList>
            <person name="Chen Z."/>
        </authorList>
    </citation>
    <scope>NUCLEOTIDE SEQUENCE [LARGE SCALE GENOMIC DNA]</scope>
    <source>
        <strain evidence="2">Allo738</strain>
        <tissue evidence="2">Leaf</tissue>
    </source>
</reference>
<feature type="region of interest" description="Disordered" evidence="1">
    <location>
        <begin position="194"/>
        <end position="240"/>
    </location>
</feature>
<accession>A0A8T1ZKH2</accession>
<name>A0A8T1ZKH2_9BRAS</name>
<dbReference type="Pfam" id="PF14223">
    <property type="entry name" value="Retrotran_gag_2"/>
    <property type="match status" value="1"/>
</dbReference>
<organism evidence="2 3">
    <name type="scientific">Arabidopsis thaliana x Arabidopsis arenosa</name>
    <dbReference type="NCBI Taxonomy" id="1240361"/>
    <lineage>
        <taxon>Eukaryota</taxon>
        <taxon>Viridiplantae</taxon>
        <taxon>Streptophyta</taxon>
        <taxon>Embryophyta</taxon>
        <taxon>Tracheophyta</taxon>
        <taxon>Spermatophyta</taxon>
        <taxon>Magnoliopsida</taxon>
        <taxon>eudicotyledons</taxon>
        <taxon>Gunneridae</taxon>
        <taxon>Pentapetalae</taxon>
        <taxon>rosids</taxon>
        <taxon>malvids</taxon>
        <taxon>Brassicales</taxon>
        <taxon>Brassicaceae</taxon>
        <taxon>Camelineae</taxon>
        <taxon>Arabidopsis</taxon>
    </lineage>
</organism>
<evidence type="ECO:0000313" key="2">
    <source>
        <dbReference type="EMBL" id="KAG7558955.1"/>
    </source>
</evidence>
<dbReference type="PANTHER" id="PTHR47481:SF22">
    <property type="entry name" value="RETROTRANSPOSON GAG DOMAIN-CONTAINING PROTEIN"/>
    <property type="match status" value="1"/>
</dbReference>
<protein>
    <submittedName>
        <fullName evidence="2">Uncharacterized protein</fullName>
    </submittedName>
</protein>
<comment type="caution">
    <text evidence="2">The sequence shown here is derived from an EMBL/GenBank/DDBJ whole genome shotgun (WGS) entry which is preliminary data.</text>
</comment>
<keyword evidence="3" id="KW-1185">Reference proteome</keyword>
<dbReference type="Proteomes" id="UP000694240">
    <property type="component" value="Chromosome 10"/>
</dbReference>
<evidence type="ECO:0000256" key="1">
    <source>
        <dbReference type="SAM" id="MobiDB-lite"/>
    </source>
</evidence>